<evidence type="ECO:0000256" key="3">
    <source>
        <dbReference type="ARBA" id="ARBA00022692"/>
    </source>
</evidence>
<protein>
    <recommendedName>
        <fullName evidence="9">F0F1 ATP synthase subunit I</fullName>
    </recommendedName>
</protein>
<proteinExistence type="predicted"/>
<name>A0A1T0CE71_9GAMM</name>
<evidence type="ECO:0000256" key="6">
    <source>
        <dbReference type="SAM" id="Phobius"/>
    </source>
</evidence>
<gene>
    <name evidence="7" type="ORF">B0682_05725</name>
</gene>
<dbReference type="Proteomes" id="UP000191094">
    <property type="component" value="Unassembled WGS sequence"/>
</dbReference>
<comment type="caution">
    <text evidence="7">The sequence shown here is derived from an EMBL/GenBank/DDBJ whole genome shotgun (WGS) entry which is preliminary data.</text>
</comment>
<sequence>MTQIAKSQVAKRCSKKHIIIALKRQCWLLFIAIILVMMGESMLKPLQASSEQASVLLWSKGFALGALLNYLGTWIFAVFTFRHTGSQARQRIVYHMYLGEMAKWTISLLGFALIFITITPLNALAVFIGFMAMHIGFSWISLRTL</sequence>
<feature type="transmembrane region" description="Helical" evidence="6">
    <location>
        <begin position="101"/>
        <end position="118"/>
    </location>
</feature>
<keyword evidence="4 6" id="KW-1133">Transmembrane helix</keyword>
<evidence type="ECO:0000313" key="7">
    <source>
        <dbReference type="EMBL" id="OOS20640.1"/>
    </source>
</evidence>
<keyword evidence="8" id="KW-1185">Reference proteome</keyword>
<feature type="transmembrane region" description="Helical" evidence="6">
    <location>
        <begin position="21"/>
        <end position="42"/>
    </location>
</feature>
<dbReference type="GO" id="GO:0005886">
    <property type="term" value="C:plasma membrane"/>
    <property type="evidence" value="ECO:0007669"/>
    <property type="project" value="UniProtKB-SubCell"/>
</dbReference>
<feature type="transmembrane region" description="Helical" evidence="6">
    <location>
        <begin position="62"/>
        <end position="81"/>
    </location>
</feature>
<keyword evidence="5 6" id="KW-0472">Membrane</keyword>
<evidence type="ECO:0000256" key="1">
    <source>
        <dbReference type="ARBA" id="ARBA00004651"/>
    </source>
</evidence>
<reference evidence="7 8" key="1">
    <citation type="submission" date="2017-02" db="EMBL/GenBank/DDBJ databases">
        <title>Draft genome sequence of Moraxella lincolnii CCUG 9405T type strain.</title>
        <authorList>
            <person name="Salva-Serra F."/>
            <person name="Engstrom-Jakobsson H."/>
            <person name="Thorell K."/>
            <person name="Jaen-Luchoro D."/>
            <person name="Gonzales-Siles L."/>
            <person name="Karlsson R."/>
            <person name="Yazdan S."/>
            <person name="Boulund F."/>
            <person name="Johnning A."/>
            <person name="Engstrand L."/>
            <person name="Kristiansson E."/>
            <person name="Moore E."/>
        </authorList>
    </citation>
    <scope>NUCLEOTIDE SEQUENCE [LARGE SCALE GENOMIC DNA]</scope>
    <source>
        <strain evidence="7 8">CCUG 9405</strain>
    </source>
</reference>
<organism evidence="7 8">
    <name type="scientific">Lwoffella lincolnii</name>
    <dbReference type="NCBI Taxonomy" id="90241"/>
    <lineage>
        <taxon>Bacteria</taxon>
        <taxon>Pseudomonadati</taxon>
        <taxon>Pseudomonadota</taxon>
        <taxon>Gammaproteobacteria</taxon>
        <taxon>Moraxellales</taxon>
        <taxon>Moraxellaceae</taxon>
        <taxon>Lwoffella</taxon>
    </lineage>
</organism>
<keyword evidence="3 6" id="KW-0812">Transmembrane</keyword>
<dbReference type="AlphaFoldDB" id="A0A1T0CE71"/>
<dbReference type="STRING" id="90241.B0682_05725"/>
<dbReference type="InterPro" id="IPR005598">
    <property type="entry name" value="ATP_synth_I"/>
</dbReference>
<evidence type="ECO:0000256" key="5">
    <source>
        <dbReference type="ARBA" id="ARBA00023136"/>
    </source>
</evidence>
<evidence type="ECO:0000313" key="8">
    <source>
        <dbReference type="Proteomes" id="UP000191094"/>
    </source>
</evidence>
<evidence type="ECO:0000256" key="2">
    <source>
        <dbReference type="ARBA" id="ARBA00022475"/>
    </source>
</evidence>
<dbReference type="EMBL" id="MUYT01000007">
    <property type="protein sequence ID" value="OOS20640.1"/>
    <property type="molecule type" value="Genomic_DNA"/>
</dbReference>
<dbReference type="OrthoDB" id="6649767at2"/>
<keyword evidence="2" id="KW-1003">Cell membrane</keyword>
<evidence type="ECO:0000256" key="4">
    <source>
        <dbReference type="ARBA" id="ARBA00022989"/>
    </source>
</evidence>
<dbReference type="Pfam" id="PF03899">
    <property type="entry name" value="ATP-synt_I"/>
    <property type="match status" value="1"/>
</dbReference>
<dbReference type="RefSeq" id="WP_078307319.1">
    <property type="nucleotide sequence ID" value="NZ_CP147511.1"/>
</dbReference>
<comment type="subcellular location">
    <subcellularLocation>
        <location evidence="1">Cell membrane</location>
        <topology evidence="1">Multi-pass membrane protein</topology>
    </subcellularLocation>
</comment>
<evidence type="ECO:0008006" key="9">
    <source>
        <dbReference type="Google" id="ProtNLM"/>
    </source>
</evidence>
<accession>A0A1T0CE71</accession>